<dbReference type="InterPro" id="IPR050445">
    <property type="entry name" value="Bact_polysacc_biosynth/exp"/>
</dbReference>
<keyword evidence="7 9" id="KW-0472">Membrane</keyword>
<keyword evidence="6 9" id="KW-1133">Transmembrane helix</keyword>
<evidence type="ECO:0000256" key="3">
    <source>
        <dbReference type="ARBA" id="ARBA00022475"/>
    </source>
</evidence>
<feature type="transmembrane region" description="Helical" evidence="9">
    <location>
        <begin position="20"/>
        <end position="40"/>
    </location>
</feature>
<dbReference type="PANTHER" id="PTHR32309:SF13">
    <property type="entry name" value="FERRIC ENTEROBACTIN TRANSPORT PROTEIN FEPE"/>
    <property type="match status" value="1"/>
</dbReference>
<dbReference type="NCBIfam" id="TIGR01006">
    <property type="entry name" value="polys_exp_MPA1"/>
    <property type="match status" value="1"/>
</dbReference>
<dbReference type="EMBL" id="UHAP01000001">
    <property type="protein sequence ID" value="SUK28240.1"/>
    <property type="molecule type" value="Genomic_DNA"/>
</dbReference>
<dbReference type="GO" id="GO:0015774">
    <property type="term" value="P:polysaccharide transport"/>
    <property type="evidence" value="ECO:0007669"/>
    <property type="project" value="InterPro"/>
</dbReference>
<sequence>MESTLELTKIKEVLQKNLKILIILPLLFLIISAIVTFFVLSPKYQANTQILVNQTKGDNPQFMAQEVQSNIQLVNTYKEIVKSPRILDEVSKDLDDKYSPSKLSSMLTITNQENTQLINIQVKSGHKQDSEKIANSFAKVTSKQIPKIMSVDNVSILSKADGTAVKVAPKTVVNLIGAFFLGLVVALIYIFFKVIFDKRIKDEEDVEKELGLPVLGSIQNLIKDGCYLCQKGKYDNNTICV</sequence>
<dbReference type="Proteomes" id="UP000255091">
    <property type="component" value="Unassembled WGS sequence"/>
</dbReference>
<evidence type="ECO:0000313" key="11">
    <source>
        <dbReference type="EMBL" id="SUK28240.1"/>
    </source>
</evidence>
<evidence type="ECO:0000256" key="7">
    <source>
        <dbReference type="ARBA" id="ARBA00023136"/>
    </source>
</evidence>
<dbReference type="GO" id="GO:0000271">
    <property type="term" value="P:polysaccharide biosynthetic process"/>
    <property type="evidence" value="ECO:0007669"/>
    <property type="project" value="UniProtKB-KW"/>
</dbReference>
<evidence type="ECO:0000256" key="5">
    <source>
        <dbReference type="ARBA" id="ARBA00022903"/>
    </source>
</evidence>
<proteinExistence type="inferred from homology"/>
<keyword evidence="3" id="KW-1003">Cell membrane</keyword>
<dbReference type="GO" id="GO:0005351">
    <property type="term" value="F:carbohydrate:proton symporter activity"/>
    <property type="evidence" value="ECO:0007669"/>
    <property type="project" value="InterPro"/>
</dbReference>
<feature type="domain" description="Polysaccharide chain length determinant N-terminal" evidence="10">
    <location>
        <begin position="4"/>
        <end position="94"/>
    </location>
</feature>
<keyword evidence="8" id="KW-0270">Exopolysaccharide synthesis</keyword>
<dbReference type="GO" id="GO:0004713">
    <property type="term" value="F:protein tyrosine kinase activity"/>
    <property type="evidence" value="ECO:0007669"/>
    <property type="project" value="TreeGrafter"/>
</dbReference>
<reference evidence="11 12" key="1">
    <citation type="submission" date="2018-06" db="EMBL/GenBank/DDBJ databases">
        <authorList>
            <consortium name="Pathogen Informatics"/>
            <person name="Doyle S."/>
        </authorList>
    </citation>
    <scope>NUCLEOTIDE SEQUENCE [LARGE SCALE GENOMIC DNA]</scope>
    <source>
        <strain evidence="11 12">NCTC6133</strain>
    </source>
</reference>
<dbReference type="AlphaFoldDB" id="A0A380DK66"/>
<comment type="similarity">
    <text evidence="2">Belongs to the CpsC/CapA family.</text>
</comment>
<evidence type="ECO:0000313" key="12">
    <source>
        <dbReference type="Proteomes" id="UP000255091"/>
    </source>
</evidence>
<dbReference type="PANTHER" id="PTHR32309">
    <property type="entry name" value="TYROSINE-PROTEIN KINASE"/>
    <property type="match status" value="1"/>
</dbReference>
<gene>
    <name evidence="11" type="primary">capA</name>
    <name evidence="11" type="ORF">NCTC6133_00131</name>
</gene>
<dbReference type="GO" id="GO:0005886">
    <property type="term" value="C:plasma membrane"/>
    <property type="evidence" value="ECO:0007669"/>
    <property type="project" value="UniProtKB-SubCell"/>
</dbReference>
<organism evidence="11 12">
    <name type="scientific">Staphylococcus aureus</name>
    <dbReference type="NCBI Taxonomy" id="1280"/>
    <lineage>
        <taxon>Bacteria</taxon>
        <taxon>Bacillati</taxon>
        <taxon>Bacillota</taxon>
        <taxon>Bacilli</taxon>
        <taxon>Bacillales</taxon>
        <taxon>Staphylococcaceae</taxon>
        <taxon>Staphylococcus</taxon>
    </lineage>
</organism>
<accession>A0A380DK66</accession>
<evidence type="ECO:0000256" key="4">
    <source>
        <dbReference type="ARBA" id="ARBA00022692"/>
    </source>
</evidence>
<evidence type="ECO:0000256" key="9">
    <source>
        <dbReference type="SAM" id="Phobius"/>
    </source>
</evidence>
<feature type="transmembrane region" description="Helical" evidence="9">
    <location>
        <begin position="172"/>
        <end position="192"/>
    </location>
</feature>
<evidence type="ECO:0000256" key="1">
    <source>
        <dbReference type="ARBA" id="ARBA00004651"/>
    </source>
</evidence>
<dbReference type="Pfam" id="PF02706">
    <property type="entry name" value="Wzz"/>
    <property type="match status" value="1"/>
</dbReference>
<evidence type="ECO:0000256" key="8">
    <source>
        <dbReference type="ARBA" id="ARBA00023169"/>
    </source>
</evidence>
<dbReference type="InterPro" id="IPR005701">
    <property type="entry name" value="CpsC-like"/>
</dbReference>
<dbReference type="InterPro" id="IPR003856">
    <property type="entry name" value="LPS_length_determ_N"/>
</dbReference>
<keyword evidence="5" id="KW-0972">Capsule biogenesis/degradation</keyword>
<evidence type="ECO:0000259" key="10">
    <source>
        <dbReference type="Pfam" id="PF02706"/>
    </source>
</evidence>
<protein>
    <submittedName>
        <fullName evidence="11">Capsular polysaccharide synthesis enzyme Cap5A truncated</fullName>
    </submittedName>
</protein>
<keyword evidence="4 9" id="KW-0812">Transmembrane</keyword>
<comment type="subcellular location">
    <subcellularLocation>
        <location evidence="1">Cell membrane</location>
        <topology evidence="1">Multi-pass membrane protein</topology>
    </subcellularLocation>
</comment>
<name>A0A380DK66_STAAU</name>
<evidence type="ECO:0000256" key="2">
    <source>
        <dbReference type="ARBA" id="ARBA00006683"/>
    </source>
</evidence>
<evidence type="ECO:0000256" key="6">
    <source>
        <dbReference type="ARBA" id="ARBA00022989"/>
    </source>
</evidence>